<organism evidence="1 2">
    <name type="scientific">Pseudomonas triclosanedens</name>
    <dbReference type="NCBI Taxonomy" id="2961893"/>
    <lineage>
        <taxon>Bacteria</taxon>
        <taxon>Pseudomonadati</taxon>
        <taxon>Pseudomonadota</taxon>
        <taxon>Gammaproteobacteria</taxon>
        <taxon>Pseudomonadales</taxon>
        <taxon>Pseudomonadaceae</taxon>
        <taxon>Pseudomonas</taxon>
    </lineage>
</organism>
<dbReference type="EMBL" id="CP113432">
    <property type="protein sequence ID" value="WAI48734.1"/>
    <property type="molecule type" value="Genomic_DNA"/>
</dbReference>
<reference evidence="1" key="1">
    <citation type="submission" date="2022-11" db="EMBL/GenBank/DDBJ databases">
        <title>Pseudomonas triclosanedens sp. nov., a triclosan degrader isolated from activated sludge.</title>
        <authorList>
            <person name="Yin Y."/>
            <person name="Lu Z."/>
        </authorList>
    </citation>
    <scope>NUCLEOTIDE SEQUENCE</scope>
    <source>
        <strain evidence="1">ZM23</strain>
    </source>
</reference>
<dbReference type="RefSeq" id="WP_125843288.1">
    <property type="nucleotide sequence ID" value="NZ_CP113432.1"/>
</dbReference>
<evidence type="ECO:0000313" key="1">
    <source>
        <dbReference type="EMBL" id="WAI48734.1"/>
    </source>
</evidence>
<keyword evidence="2" id="KW-1185">Reference proteome</keyword>
<gene>
    <name evidence="1" type="ORF">OU419_23720</name>
</gene>
<sequence>MVELIGSRRRLLVDNLKQTIRPGARLKIAASCFELPRNSLNIRGLKK</sequence>
<evidence type="ECO:0000313" key="2">
    <source>
        <dbReference type="Proteomes" id="UP001163624"/>
    </source>
</evidence>
<dbReference type="Proteomes" id="UP001163624">
    <property type="component" value="Chromosome"/>
</dbReference>
<name>A0ABY6ZVB1_9PSED</name>
<proteinExistence type="predicted"/>
<protein>
    <submittedName>
        <fullName evidence="1">Uncharacterized protein</fullName>
    </submittedName>
</protein>
<accession>A0ABY6ZVB1</accession>